<name>A0A7M1RYH1_9CAUD</name>
<keyword evidence="2" id="KW-1185">Reference proteome</keyword>
<accession>A0A7M1RYH1</accession>
<protein>
    <submittedName>
        <fullName evidence="1">Uncharacterized protein</fullName>
    </submittedName>
</protein>
<evidence type="ECO:0000313" key="1">
    <source>
        <dbReference type="EMBL" id="QOR59336.1"/>
    </source>
</evidence>
<dbReference type="GeneID" id="65129898"/>
<dbReference type="RefSeq" id="YP_010111494.1">
    <property type="nucleotide sequence ID" value="NC_055882.1"/>
</dbReference>
<reference evidence="1 2" key="1">
    <citation type="submission" date="2020-07" db="EMBL/GenBank/DDBJ databases">
        <title>Taxonomic proposal: Crassvirales, a new order of highly abundant and diverse bacterial viruses.</title>
        <authorList>
            <person name="Shkoporov A.N."/>
            <person name="Stockdale S.R."/>
            <person name="Guerin E."/>
            <person name="Ross R.P."/>
            <person name="Hill C."/>
        </authorList>
    </citation>
    <scope>NUCLEOTIDE SEQUENCE [LARGE SCALE GENOMIC DNA]</scope>
</reference>
<dbReference type="Proteomes" id="UP000593686">
    <property type="component" value="Genome"/>
</dbReference>
<dbReference type="EMBL" id="MT774389">
    <property type="protein sequence ID" value="QOR59336.1"/>
    <property type="molecule type" value="Genomic_DNA"/>
</dbReference>
<proteinExistence type="predicted"/>
<dbReference type="KEGG" id="vg:65129898"/>
<evidence type="ECO:0000313" key="2">
    <source>
        <dbReference type="Proteomes" id="UP000593686"/>
    </source>
</evidence>
<organism evidence="1 2">
    <name type="scientific">uncultured phage cr116_1</name>
    <dbReference type="NCBI Taxonomy" id="2772073"/>
    <lineage>
        <taxon>Viruses</taxon>
        <taxon>Duplodnaviria</taxon>
        <taxon>Heunggongvirae</taxon>
        <taxon>Uroviricota</taxon>
        <taxon>Caudoviricetes</taxon>
        <taxon>Crassvirales</taxon>
        <taxon>Steigviridae</taxon>
        <taxon>Asinivirinae</taxon>
        <taxon>Pamirivirus</taxon>
        <taxon>Pamirivirus faecium</taxon>
    </lineage>
</organism>
<sequence length="103" mass="11067">MANTAQNVGIKNSWSLLSFARAHGKMKVAPFVNKETGEAFKSCAFVNSNGATTLVAFSSNLGELTPRQIAAQKDSLQVVELESGTFKLCRQGNSSWEDVDLGL</sequence>